<evidence type="ECO:0000256" key="4">
    <source>
        <dbReference type="ARBA" id="ARBA00022989"/>
    </source>
</evidence>
<feature type="transmembrane region" description="Helical" evidence="6">
    <location>
        <begin position="136"/>
        <end position="156"/>
    </location>
</feature>
<feature type="transmembrane region" description="Helical" evidence="6">
    <location>
        <begin position="34"/>
        <end position="55"/>
    </location>
</feature>
<feature type="transmembrane region" description="Helical" evidence="6">
    <location>
        <begin position="75"/>
        <end position="97"/>
    </location>
</feature>
<dbReference type="Gene3D" id="1.20.1250.20">
    <property type="entry name" value="MFS general substrate transporter like domains"/>
    <property type="match status" value="1"/>
</dbReference>
<feature type="transmembrane region" description="Helical" evidence="6">
    <location>
        <begin position="7"/>
        <end position="28"/>
    </location>
</feature>
<dbReference type="EMBL" id="VSSQ01004980">
    <property type="protein sequence ID" value="MPM27385.1"/>
    <property type="molecule type" value="Genomic_DNA"/>
</dbReference>
<keyword evidence="5 6" id="KW-0472">Membrane</keyword>
<reference evidence="8" key="1">
    <citation type="submission" date="2019-08" db="EMBL/GenBank/DDBJ databases">
        <authorList>
            <person name="Kucharzyk K."/>
            <person name="Murdoch R.W."/>
            <person name="Higgins S."/>
            <person name="Loffler F."/>
        </authorList>
    </citation>
    <scope>NUCLEOTIDE SEQUENCE</scope>
</reference>
<dbReference type="InterPro" id="IPR020846">
    <property type="entry name" value="MFS_dom"/>
</dbReference>
<proteinExistence type="predicted"/>
<dbReference type="GO" id="GO:0022857">
    <property type="term" value="F:transmembrane transporter activity"/>
    <property type="evidence" value="ECO:0007669"/>
    <property type="project" value="InterPro"/>
</dbReference>
<comment type="subcellular location">
    <subcellularLocation>
        <location evidence="1">Membrane</location>
        <topology evidence="1">Multi-pass membrane protein</topology>
    </subcellularLocation>
</comment>
<keyword evidence="2" id="KW-0813">Transport</keyword>
<keyword evidence="4 6" id="KW-1133">Transmembrane helix</keyword>
<dbReference type="InterPro" id="IPR052983">
    <property type="entry name" value="MFS_Riboflavin_Transporter"/>
</dbReference>
<name>A0A644YFM6_9ZZZZ</name>
<gene>
    <name evidence="8" type="ORF">SDC9_73896</name>
</gene>
<feature type="transmembrane region" description="Helical" evidence="6">
    <location>
        <begin position="109"/>
        <end position="129"/>
    </location>
</feature>
<dbReference type="InterPro" id="IPR011701">
    <property type="entry name" value="MFS"/>
</dbReference>
<evidence type="ECO:0000256" key="1">
    <source>
        <dbReference type="ARBA" id="ARBA00004141"/>
    </source>
</evidence>
<evidence type="ECO:0000256" key="3">
    <source>
        <dbReference type="ARBA" id="ARBA00022692"/>
    </source>
</evidence>
<evidence type="ECO:0000256" key="2">
    <source>
        <dbReference type="ARBA" id="ARBA00022448"/>
    </source>
</evidence>
<dbReference type="PANTHER" id="PTHR43385">
    <property type="entry name" value="RIBOFLAVIN TRANSPORTER RIBJ"/>
    <property type="match status" value="1"/>
</dbReference>
<sequence length="255" mass="27067">MVTGLSVGGFGGGAIILSAIIEQAYLSALSVSLFLTWYGIITAILLLSCAQLLSVPNESASAQEKPPRSLYRNPVMMLCSVGMFAGTFAGLLVVGNLSSLVQEWGLSEVEAVLAVMLFSVGNASARIVWGFIFDRIGAVSIPLSLLLFSLATLALLASGANIPLILVLVTLLGFSFGANFVLYAAVIAHAYPLHYFSSLYPLCFLFYGIAGLLGPAIGGWLRDITGSYATSLVLCFLLVSFSALLLFIRRERLQP</sequence>
<organism evidence="8">
    <name type="scientific">bioreactor metagenome</name>
    <dbReference type="NCBI Taxonomy" id="1076179"/>
    <lineage>
        <taxon>unclassified sequences</taxon>
        <taxon>metagenomes</taxon>
        <taxon>ecological metagenomes</taxon>
    </lineage>
</organism>
<keyword evidence="3 6" id="KW-0812">Transmembrane</keyword>
<feature type="transmembrane region" description="Helical" evidence="6">
    <location>
        <begin position="162"/>
        <end position="187"/>
    </location>
</feature>
<evidence type="ECO:0000313" key="8">
    <source>
        <dbReference type="EMBL" id="MPM27385.1"/>
    </source>
</evidence>
<dbReference type="Pfam" id="PF07690">
    <property type="entry name" value="MFS_1"/>
    <property type="match status" value="1"/>
</dbReference>
<evidence type="ECO:0000256" key="5">
    <source>
        <dbReference type="ARBA" id="ARBA00023136"/>
    </source>
</evidence>
<dbReference type="AlphaFoldDB" id="A0A644YFM6"/>
<dbReference type="GO" id="GO:0016020">
    <property type="term" value="C:membrane"/>
    <property type="evidence" value="ECO:0007669"/>
    <property type="project" value="UniProtKB-SubCell"/>
</dbReference>
<dbReference type="PROSITE" id="PS50850">
    <property type="entry name" value="MFS"/>
    <property type="match status" value="1"/>
</dbReference>
<feature type="transmembrane region" description="Helical" evidence="6">
    <location>
        <begin position="199"/>
        <end position="221"/>
    </location>
</feature>
<dbReference type="InterPro" id="IPR036259">
    <property type="entry name" value="MFS_trans_sf"/>
</dbReference>
<feature type="transmembrane region" description="Helical" evidence="6">
    <location>
        <begin position="227"/>
        <end position="248"/>
    </location>
</feature>
<accession>A0A644YFM6</accession>
<comment type="caution">
    <text evidence="8">The sequence shown here is derived from an EMBL/GenBank/DDBJ whole genome shotgun (WGS) entry which is preliminary data.</text>
</comment>
<protein>
    <recommendedName>
        <fullName evidence="7">Major facilitator superfamily (MFS) profile domain-containing protein</fullName>
    </recommendedName>
</protein>
<dbReference type="SUPFAM" id="SSF103473">
    <property type="entry name" value="MFS general substrate transporter"/>
    <property type="match status" value="1"/>
</dbReference>
<dbReference type="PANTHER" id="PTHR43385:SF1">
    <property type="entry name" value="RIBOFLAVIN TRANSPORTER RIBJ"/>
    <property type="match status" value="1"/>
</dbReference>
<evidence type="ECO:0000259" key="7">
    <source>
        <dbReference type="PROSITE" id="PS50850"/>
    </source>
</evidence>
<evidence type="ECO:0000256" key="6">
    <source>
        <dbReference type="SAM" id="Phobius"/>
    </source>
</evidence>
<feature type="domain" description="Major facilitator superfamily (MFS) profile" evidence="7">
    <location>
        <begin position="75"/>
        <end position="255"/>
    </location>
</feature>